<dbReference type="Pfam" id="PF01966">
    <property type="entry name" value="HD"/>
    <property type="match status" value="1"/>
</dbReference>
<dbReference type="HAMAP" id="MF_01212">
    <property type="entry name" value="dGTPase_type2"/>
    <property type="match status" value="1"/>
</dbReference>
<dbReference type="InterPro" id="IPR006261">
    <property type="entry name" value="dGTPase"/>
</dbReference>
<dbReference type="PANTHER" id="PTHR11373:SF43">
    <property type="entry name" value="DEOXYGUANOSINETRIPHOSPHATE TRIPHOSPHOHYDROLASE-LIKE PROTEIN"/>
    <property type="match status" value="1"/>
</dbReference>
<dbReference type="OrthoDB" id="9803619at2"/>
<proteinExistence type="inferred from homology"/>
<dbReference type="EMBL" id="VWPJ01000002">
    <property type="protein sequence ID" value="KAA5606895.1"/>
    <property type="molecule type" value="Genomic_DNA"/>
</dbReference>
<protein>
    <recommendedName>
        <fullName evidence="2">Deoxyguanosinetriphosphate triphosphohydrolase-like protein</fullName>
    </recommendedName>
</protein>
<evidence type="ECO:0000256" key="2">
    <source>
        <dbReference type="HAMAP-Rule" id="MF_01212"/>
    </source>
</evidence>
<keyword evidence="5" id="KW-1185">Reference proteome</keyword>
<dbReference type="PROSITE" id="PS51831">
    <property type="entry name" value="HD"/>
    <property type="match status" value="1"/>
</dbReference>
<dbReference type="Pfam" id="PF13286">
    <property type="entry name" value="HD_assoc"/>
    <property type="match status" value="1"/>
</dbReference>
<evidence type="ECO:0000313" key="4">
    <source>
        <dbReference type="EMBL" id="KAA5606895.1"/>
    </source>
</evidence>
<dbReference type="InterPro" id="IPR023023">
    <property type="entry name" value="dNTPase_2"/>
</dbReference>
<dbReference type="Proteomes" id="UP000324065">
    <property type="component" value="Unassembled WGS sequence"/>
</dbReference>
<dbReference type="SUPFAM" id="SSF109604">
    <property type="entry name" value="HD-domain/PDEase-like"/>
    <property type="match status" value="1"/>
</dbReference>
<dbReference type="PANTHER" id="PTHR11373">
    <property type="entry name" value="DEOXYNUCLEOSIDE TRIPHOSPHATE TRIPHOSPHOHYDROLASE"/>
    <property type="match status" value="1"/>
</dbReference>
<evidence type="ECO:0000313" key="5">
    <source>
        <dbReference type="Proteomes" id="UP000324065"/>
    </source>
</evidence>
<dbReference type="InterPro" id="IPR003607">
    <property type="entry name" value="HD/PDEase_dom"/>
</dbReference>
<sequence length="405" mass="44943">MTPWTAVPLPPPPPPLVLAACASDPVRTRGRLVPEAESATRTAFQRDRDRIIHCGAFRRLQYKTQVFVYHEGENYRTRLTHSLEVAQIARSIARVLGLNEDLAEALALAHDLGHTCFGHAGEMALKACMAPHRGFDHNAQSLRILTKLEHRYAAFDGLNLTWESLEGLVKHNGPLTGPGNTEPLPLAIQEYAGTHDLELNTYAGPEAQVAALSDDIAYNAHDIDDGLRAGLFTEDDLRDVPLAGPVFAAVAAKHPGLDRGRLIHESVRRIINAMVADLCAEAARRFEEDRPGSVDDVRAMGRPLVAFSDAMRTHDQGFKAFLFPNMYRHHRVNRMTSKARRVVRDLFDLLLAEPILLPSGWAERARAAEDDTTKRARVVADYIAGMTDRFALDEHARLFDPTVKP</sequence>
<evidence type="ECO:0000256" key="1">
    <source>
        <dbReference type="ARBA" id="ARBA00022801"/>
    </source>
</evidence>
<organism evidence="4 5">
    <name type="scientific">Roseospira marina</name>
    <dbReference type="NCBI Taxonomy" id="140057"/>
    <lineage>
        <taxon>Bacteria</taxon>
        <taxon>Pseudomonadati</taxon>
        <taxon>Pseudomonadota</taxon>
        <taxon>Alphaproteobacteria</taxon>
        <taxon>Rhodospirillales</taxon>
        <taxon>Rhodospirillaceae</taxon>
        <taxon>Roseospira</taxon>
    </lineage>
</organism>
<dbReference type="InterPro" id="IPR026875">
    <property type="entry name" value="PHydrolase_assoc_dom"/>
</dbReference>
<dbReference type="NCBIfam" id="TIGR01353">
    <property type="entry name" value="dGTP_triPase"/>
    <property type="match status" value="1"/>
</dbReference>
<accession>A0A5M6IGU1</accession>
<name>A0A5M6IGU1_9PROT</name>
<dbReference type="NCBIfam" id="NF002328">
    <property type="entry name" value="PRK01286.1-3"/>
    <property type="match status" value="1"/>
</dbReference>
<feature type="domain" description="HD" evidence="3">
    <location>
        <begin position="78"/>
        <end position="219"/>
    </location>
</feature>
<dbReference type="CDD" id="cd00077">
    <property type="entry name" value="HDc"/>
    <property type="match status" value="1"/>
</dbReference>
<dbReference type="Gene3D" id="1.10.3210.10">
    <property type="entry name" value="Hypothetical protein af1432"/>
    <property type="match status" value="1"/>
</dbReference>
<dbReference type="InterPro" id="IPR050135">
    <property type="entry name" value="dGTPase-like"/>
</dbReference>
<gene>
    <name evidence="4" type="ORF">F1188_02990</name>
</gene>
<reference evidence="4 5" key="1">
    <citation type="submission" date="2019-09" db="EMBL/GenBank/DDBJ databases">
        <title>Genome sequence of Roseospira marina, one of the more divergent members of the non-sulfur purple photosynthetic bacterial family, the Rhodospirillaceae.</title>
        <authorList>
            <person name="Meyer T."/>
            <person name="Kyndt J."/>
        </authorList>
    </citation>
    <scope>NUCLEOTIDE SEQUENCE [LARGE SCALE GENOMIC DNA]</scope>
    <source>
        <strain evidence="4 5">DSM 15113</strain>
    </source>
</reference>
<comment type="similarity">
    <text evidence="2">Belongs to the dGTPase family. Type 2 subfamily.</text>
</comment>
<comment type="caution">
    <text evidence="4">The sequence shown here is derived from an EMBL/GenBank/DDBJ whole genome shotgun (WGS) entry which is preliminary data.</text>
</comment>
<dbReference type="GO" id="GO:0006203">
    <property type="term" value="P:dGTP catabolic process"/>
    <property type="evidence" value="ECO:0007669"/>
    <property type="project" value="TreeGrafter"/>
</dbReference>
<dbReference type="NCBIfam" id="NF002326">
    <property type="entry name" value="PRK01286.1-1"/>
    <property type="match status" value="1"/>
</dbReference>
<dbReference type="RefSeq" id="WP_150060906.1">
    <property type="nucleotide sequence ID" value="NZ_JACHII010000003.1"/>
</dbReference>
<dbReference type="AlphaFoldDB" id="A0A5M6IGU1"/>
<dbReference type="InterPro" id="IPR006674">
    <property type="entry name" value="HD_domain"/>
</dbReference>
<evidence type="ECO:0000259" key="3">
    <source>
        <dbReference type="PROSITE" id="PS51831"/>
    </source>
</evidence>
<keyword evidence="1 2" id="KW-0378">Hydrolase</keyword>
<dbReference type="GO" id="GO:0008832">
    <property type="term" value="F:dGTPase activity"/>
    <property type="evidence" value="ECO:0007669"/>
    <property type="project" value="TreeGrafter"/>
</dbReference>
<dbReference type="SMART" id="SM00471">
    <property type="entry name" value="HDc"/>
    <property type="match status" value="1"/>
</dbReference>